<dbReference type="InterPro" id="IPR017956">
    <property type="entry name" value="AT_hook_DNA-bd_motif"/>
</dbReference>
<keyword evidence="5" id="KW-0007">Acetylation</keyword>
<dbReference type="Pfam" id="PF02178">
    <property type="entry name" value="AT_hook"/>
    <property type="match status" value="3"/>
</dbReference>
<keyword evidence="9" id="KW-0539">Nucleus</keyword>
<dbReference type="InterPro" id="IPR000116">
    <property type="entry name" value="HMGA"/>
</dbReference>
<dbReference type="Ensembl" id="ENSPKIT00000042017.1">
    <property type="protein sequence ID" value="ENSPKIP00000017505.1"/>
    <property type="gene ID" value="ENSPKIG00000003388.1"/>
</dbReference>
<proteinExistence type="inferred from homology"/>
<dbReference type="PANTHER" id="PTHR23341">
    <property type="entry name" value="HIGH MOBILITY GROUP PROTEINS HMG-A AND C"/>
    <property type="match status" value="1"/>
</dbReference>
<dbReference type="GO" id="GO:0003677">
    <property type="term" value="F:DNA binding"/>
    <property type="evidence" value="ECO:0007669"/>
    <property type="project" value="UniProtKB-KW"/>
</dbReference>
<protein>
    <recommendedName>
        <fullName evidence="13">High mobility group AT-hook 1a</fullName>
    </recommendedName>
</protein>
<reference evidence="11" key="1">
    <citation type="submission" date="2025-08" db="UniProtKB">
        <authorList>
            <consortium name="Ensembl"/>
        </authorList>
    </citation>
    <scope>IDENTIFICATION</scope>
</reference>
<comment type="subcellular location">
    <subcellularLocation>
        <location evidence="1">Nucleus</location>
    </subcellularLocation>
</comment>
<evidence type="ECO:0000256" key="5">
    <source>
        <dbReference type="ARBA" id="ARBA00022990"/>
    </source>
</evidence>
<dbReference type="GeneTree" id="ENSGT00940000177729"/>
<evidence type="ECO:0000256" key="9">
    <source>
        <dbReference type="ARBA" id="ARBA00023242"/>
    </source>
</evidence>
<evidence type="ECO:0000313" key="12">
    <source>
        <dbReference type="Proteomes" id="UP000261540"/>
    </source>
</evidence>
<keyword evidence="6" id="KW-0805">Transcription regulation</keyword>
<dbReference type="Proteomes" id="UP000261540">
    <property type="component" value="Unplaced"/>
</dbReference>
<evidence type="ECO:0000313" key="11">
    <source>
        <dbReference type="Ensembl" id="ENSPKIP00000017505.1"/>
    </source>
</evidence>
<feature type="compositionally biased region" description="Basic residues" evidence="10">
    <location>
        <begin position="40"/>
        <end position="50"/>
    </location>
</feature>
<evidence type="ECO:0008006" key="13">
    <source>
        <dbReference type="Google" id="ProtNLM"/>
    </source>
</evidence>
<dbReference type="GO" id="GO:0000785">
    <property type="term" value="C:chromatin"/>
    <property type="evidence" value="ECO:0007669"/>
    <property type="project" value="InterPro"/>
</dbReference>
<dbReference type="SMART" id="SM00384">
    <property type="entry name" value="AT_hook"/>
    <property type="match status" value="3"/>
</dbReference>
<sequence length="100" mass="10900">MSDAKGNQAVSPKGKDGVEKRGRGRPRKLPQETISSPVPKRPRGRPKGSKNKTVAKSAKPVKAPSGKGRGRPRKQVSQWLSFLHHSFCLNSVGRHLGKVQ</sequence>
<comment type="similarity">
    <text evidence="2">Belongs to the HMGA family.</text>
</comment>
<dbReference type="AlphaFoldDB" id="A0A3B3RI31"/>
<evidence type="ECO:0000256" key="1">
    <source>
        <dbReference type="ARBA" id="ARBA00004123"/>
    </source>
</evidence>
<keyword evidence="3" id="KW-0597">Phosphoprotein</keyword>
<feature type="region of interest" description="Disordered" evidence="10">
    <location>
        <begin position="1"/>
        <end position="77"/>
    </location>
</feature>
<dbReference type="STRING" id="1676925.ENSPKIP00000017505"/>
<reference evidence="11" key="2">
    <citation type="submission" date="2025-09" db="UniProtKB">
        <authorList>
            <consortium name="Ensembl"/>
        </authorList>
    </citation>
    <scope>IDENTIFICATION</scope>
</reference>
<keyword evidence="7" id="KW-0238">DNA-binding</keyword>
<evidence type="ECO:0000256" key="4">
    <source>
        <dbReference type="ARBA" id="ARBA00022737"/>
    </source>
</evidence>
<dbReference type="GO" id="GO:0010557">
    <property type="term" value="P:positive regulation of macromolecule biosynthetic process"/>
    <property type="evidence" value="ECO:0007669"/>
    <property type="project" value="UniProtKB-ARBA"/>
</dbReference>
<evidence type="ECO:0000256" key="6">
    <source>
        <dbReference type="ARBA" id="ARBA00023015"/>
    </source>
</evidence>
<dbReference type="GO" id="GO:0003712">
    <property type="term" value="F:transcription coregulator activity"/>
    <property type="evidence" value="ECO:0007669"/>
    <property type="project" value="TreeGrafter"/>
</dbReference>
<evidence type="ECO:0000256" key="7">
    <source>
        <dbReference type="ARBA" id="ARBA00023125"/>
    </source>
</evidence>
<dbReference type="GO" id="GO:0006355">
    <property type="term" value="P:regulation of DNA-templated transcription"/>
    <property type="evidence" value="ECO:0007669"/>
    <property type="project" value="InterPro"/>
</dbReference>
<keyword evidence="12" id="KW-1185">Reference proteome</keyword>
<name>A0A3B3RI31_9TELE</name>
<evidence type="ECO:0000256" key="10">
    <source>
        <dbReference type="SAM" id="MobiDB-lite"/>
    </source>
</evidence>
<organism evidence="11 12">
    <name type="scientific">Paramormyrops kingsleyae</name>
    <dbReference type="NCBI Taxonomy" id="1676925"/>
    <lineage>
        <taxon>Eukaryota</taxon>
        <taxon>Metazoa</taxon>
        <taxon>Chordata</taxon>
        <taxon>Craniata</taxon>
        <taxon>Vertebrata</taxon>
        <taxon>Euteleostomi</taxon>
        <taxon>Actinopterygii</taxon>
        <taxon>Neopterygii</taxon>
        <taxon>Teleostei</taxon>
        <taxon>Osteoglossocephala</taxon>
        <taxon>Osteoglossomorpha</taxon>
        <taxon>Osteoglossiformes</taxon>
        <taxon>Mormyridae</taxon>
        <taxon>Paramormyrops</taxon>
    </lineage>
</organism>
<dbReference type="PRINTS" id="PR00930">
    <property type="entry name" value="HIGHMOBLTYIY"/>
</dbReference>
<evidence type="ECO:0000256" key="2">
    <source>
        <dbReference type="ARBA" id="ARBA00010812"/>
    </source>
</evidence>
<evidence type="ECO:0000256" key="3">
    <source>
        <dbReference type="ARBA" id="ARBA00022553"/>
    </source>
</evidence>
<keyword evidence="4" id="KW-0677">Repeat</keyword>
<dbReference type="PRINTS" id="PR00929">
    <property type="entry name" value="ATHOOK"/>
</dbReference>
<keyword evidence="8" id="KW-0804">Transcription</keyword>
<dbReference type="PANTHER" id="PTHR23341:SF1">
    <property type="entry name" value="HIGH MOBILITY GROUP PROTEIN HMG-I_HMG-Y"/>
    <property type="match status" value="1"/>
</dbReference>
<evidence type="ECO:0000256" key="8">
    <source>
        <dbReference type="ARBA" id="ARBA00023163"/>
    </source>
</evidence>
<accession>A0A3B3RI31</accession>
<dbReference type="GO" id="GO:0005634">
    <property type="term" value="C:nucleus"/>
    <property type="evidence" value="ECO:0007669"/>
    <property type="project" value="UniProtKB-SubCell"/>
</dbReference>